<reference evidence="2 3" key="1">
    <citation type="submission" date="2020-09" db="EMBL/GenBank/DDBJ databases">
        <title>Paenibacillus sp. strain PR3 16S rRNA gene Genome sequencing and assembly.</title>
        <authorList>
            <person name="Kim J."/>
        </authorList>
    </citation>
    <scope>NUCLEOTIDE SEQUENCE [LARGE SCALE GENOMIC DNA]</scope>
    <source>
        <strain evidence="2 3">PR3</strain>
    </source>
</reference>
<dbReference type="InterPro" id="IPR012338">
    <property type="entry name" value="Beta-lactam/transpept-like"/>
</dbReference>
<evidence type="ECO:0000313" key="2">
    <source>
        <dbReference type="EMBL" id="MBD3918491.1"/>
    </source>
</evidence>
<comment type="caution">
    <text evidence="2">The sequence shown here is derived from an EMBL/GenBank/DDBJ whole genome shotgun (WGS) entry which is preliminary data.</text>
</comment>
<dbReference type="InterPro" id="IPR050789">
    <property type="entry name" value="Diverse_Enzym_Activities"/>
</dbReference>
<accession>A0ABR8MR75</accession>
<dbReference type="Proteomes" id="UP000609346">
    <property type="component" value="Unassembled WGS sequence"/>
</dbReference>
<feature type="domain" description="Beta-lactamase-related" evidence="1">
    <location>
        <begin position="39"/>
        <end position="303"/>
    </location>
</feature>
<evidence type="ECO:0000313" key="3">
    <source>
        <dbReference type="Proteomes" id="UP000609346"/>
    </source>
</evidence>
<keyword evidence="2" id="KW-0378">Hydrolase</keyword>
<gene>
    <name evidence="2" type="ORF">H8B09_06970</name>
</gene>
<dbReference type="PANTHER" id="PTHR43283">
    <property type="entry name" value="BETA-LACTAMASE-RELATED"/>
    <property type="match status" value="1"/>
</dbReference>
<dbReference type="Pfam" id="PF00144">
    <property type="entry name" value="Beta-lactamase"/>
    <property type="match status" value="1"/>
</dbReference>
<organism evidence="2 3">
    <name type="scientific">Paenibacillus terricola</name>
    <dbReference type="NCBI Taxonomy" id="2763503"/>
    <lineage>
        <taxon>Bacteria</taxon>
        <taxon>Bacillati</taxon>
        <taxon>Bacillota</taxon>
        <taxon>Bacilli</taxon>
        <taxon>Bacillales</taxon>
        <taxon>Paenibacillaceae</taxon>
        <taxon>Paenibacillus</taxon>
    </lineage>
</organism>
<protein>
    <submittedName>
        <fullName evidence="2">Serine hydrolase</fullName>
    </submittedName>
</protein>
<dbReference type="SUPFAM" id="SSF56601">
    <property type="entry name" value="beta-lactamase/transpeptidase-like"/>
    <property type="match status" value="1"/>
</dbReference>
<dbReference type="RefSeq" id="WP_191202680.1">
    <property type="nucleotide sequence ID" value="NZ_JACXZA010000001.1"/>
</dbReference>
<dbReference type="EMBL" id="JACXZA010000001">
    <property type="protein sequence ID" value="MBD3918491.1"/>
    <property type="molecule type" value="Genomic_DNA"/>
</dbReference>
<proteinExistence type="predicted"/>
<dbReference type="InterPro" id="IPR001466">
    <property type="entry name" value="Beta-lactam-related"/>
</dbReference>
<evidence type="ECO:0000259" key="1">
    <source>
        <dbReference type="Pfam" id="PF00144"/>
    </source>
</evidence>
<dbReference type="PANTHER" id="PTHR43283:SF7">
    <property type="entry name" value="BETA-LACTAMASE-RELATED DOMAIN-CONTAINING PROTEIN"/>
    <property type="match status" value="1"/>
</dbReference>
<keyword evidence="3" id="KW-1185">Reference proteome</keyword>
<dbReference type="GO" id="GO:0016787">
    <property type="term" value="F:hydrolase activity"/>
    <property type="evidence" value="ECO:0007669"/>
    <property type="project" value="UniProtKB-KW"/>
</dbReference>
<sequence length="475" mass="52535">MTSSIRLPRSTPEQAGIPSQAISAFLDALKRDALEIHGFMVIRNGSVAAEGWWEPYSAELPHLIFSITKSFTSTAVGLAVQEGLLQIDDKVVSYFPDELPAEPSERLLAMTIHDLLAMATGHTGDPTEETIAQGGDWIRKFLETPIPYEPGTHFAYNSGASHMLGVIVERVSGQSLQAFLAPRLLEPLGIEVAEWAILPGGYPAGGFGMCIKLEDVAKLGLLYLQRGNWNGQRLLAESWIDASSALQVSNGTDPNNDWETGYGYQLWRCRFDAYRFSGLYSQKCIIIPSHNMLVALNAADWGEQKALNAVWEHLLPAISEDSLPADEEAHQELLDRIAELTLSVRLGEAGVKQNYIEYGTNYQLEPNLAGWETIQLTEHEDRIVASVTGKDGGQQYAYGIDQWVYAGERLKSTAGRAQWNAAGELKLVQHEVWTPFSRTVTIRKAEGGIALHIRRNVSWPLFGWKDEDDTVLGTI</sequence>
<dbReference type="Gene3D" id="3.40.710.10">
    <property type="entry name" value="DD-peptidase/beta-lactamase superfamily"/>
    <property type="match status" value="1"/>
</dbReference>
<name>A0ABR8MR75_9BACL</name>